<reference evidence="2 3" key="1">
    <citation type="submission" date="2016-10" db="EMBL/GenBank/DDBJ databases">
        <authorList>
            <person name="de Groot N.N."/>
        </authorList>
    </citation>
    <scope>NUCLEOTIDE SEQUENCE [LARGE SCALE GENOMIC DNA]</scope>
    <source>
        <strain evidence="2 3">DSM 3217</strain>
    </source>
</reference>
<dbReference type="STRING" id="1732.SAMN02910417_01968"/>
<evidence type="ECO:0000313" key="3">
    <source>
        <dbReference type="Proteomes" id="UP000199228"/>
    </source>
</evidence>
<dbReference type="OrthoDB" id="9936633at2"/>
<proteinExistence type="predicted"/>
<evidence type="ECO:0000313" key="2">
    <source>
        <dbReference type="EMBL" id="SDB26631.1"/>
    </source>
</evidence>
<organism evidence="2 3">
    <name type="scientific">Eubacterium oxidoreducens</name>
    <dbReference type="NCBI Taxonomy" id="1732"/>
    <lineage>
        <taxon>Bacteria</taxon>
        <taxon>Bacillati</taxon>
        <taxon>Bacillota</taxon>
        <taxon>Clostridia</taxon>
        <taxon>Eubacteriales</taxon>
        <taxon>Eubacteriaceae</taxon>
        <taxon>Eubacterium</taxon>
    </lineage>
</organism>
<dbReference type="EMBL" id="FMXR01000014">
    <property type="protein sequence ID" value="SDB26631.1"/>
    <property type="molecule type" value="Genomic_DNA"/>
</dbReference>
<sequence>MAKKDSNGMEVLIAVYTTQAADSLSAELAAQRVHYLRRKIGSGEHGNFLMSMRNFGEEILVDRQDLETAKAIREEWIKNVDRFSNTWDGPKEVASVPGKFDKRTLYARIGAAVVLVIMVVWYIATRS</sequence>
<dbReference type="AlphaFoldDB" id="A0A1G6C184"/>
<keyword evidence="1" id="KW-0472">Membrane</keyword>
<keyword evidence="3" id="KW-1185">Reference proteome</keyword>
<gene>
    <name evidence="2" type="ORF">SAMN02910417_01968</name>
</gene>
<feature type="transmembrane region" description="Helical" evidence="1">
    <location>
        <begin position="105"/>
        <end position="124"/>
    </location>
</feature>
<accession>A0A1G6C184</accession>
<name>A0A1G6C184_EUBOX</name>
<evidence type="ECO:0000256" key="1">
    <source>
        <dbReference type="SAM" id="Phobius"/>
    </source>
</evidence>
<keyword evidence="1" id="KW-1133">Transmembrane helix</keyword>
<dbReference type="Proteomes" id="UP000199228">
    <property type="component" value="Unassembled WGS sequence"/>
</dbReference>
<dbReference type="RefSeq" id="WP_090174185.1">
    <property type="nucleotide sequence ID" value="NZ_FMXR01000014.1"/>
</dbReference>
<keyword evidence="1" id="KW-0812">Transmembrane</keyword>
<protein>
    <submittedName>
        <fullName evidence="2">Uncharacterized protein</fullName>
    </submittedName>
</protein>